<accession>A0AAW8PY99</accession>
<name>A0AAW8PY99_VIBPH</name>
<keyword evidence="1" id="KW-0282">Flagellum</keyword>
<dbReference type="InterPro" id="IPR003713">
    <property type="entry name" value="FliS"/>
</dbReference>
<keyword evidence="1" id="KW-0966">Cell projection</keyword>
<sequence>MKNIKRFRRTKTNELAGMSKHALMMRMYKEMYKLLDKCEYVMKNRTQYSPSEFFSVKAKCLGKVISISSYLADTTDMSADKEIGELFVKMYSYIYVNSSEANKKIDIDYVIRAKNMSYKLMDVWDSIPESSRY</sequence>
<dbReference type="EMBL" id="JAUHGG010000003">
    <property type="protein sequence ID" value="MDS1820820.1"/>
    <property type="molecule type" value="Genomic_DNA"/>
</dbReference>
<dbReference type="RefSeq" id="WP_311019600.1">
    <property type="nucleotide sequence ID" value="NZ_JAUHGG010000003.1"/>
</dbReference>
<organism evidence="1 2">
    <name type="scientific">Vibrio parahaemolyticus</name>
    <dbReference type="NCBI Taxonomy" id="670"/>
    <lineage>
        <taxon>Bacteria</taxon>
        <taxon>Pseudomonadati</taxon>
        <taxon>Pseudomonadota</taxon>
        <taxon>Gammaproteobacteria</taxon>
        <taxon>Vibrionales</taxon>
        <taxon>Vibrionaceae</taxon>
        <taxon>Vibrio</taxon>
    </lineage>
</organism>
<gene>
    <name evidence="1" type="ORF">QX249_09150</name>
</gene>
<comment type="caution">
    <text evidence="1">The sequence shown here is derived from an EMBL/GenBank/DDBJ whole genome shotgun (WGS) entry which is preliminary data.</text>
</comment>
<dbReference type="GO" id="GO:0044780">
    <property type="term" value="P:bacterial-type flagellum assembly"/>
    <property type="evidence" value="ECO:0007669"/>
    <property type="project" value="InterPro"/>
</dbReference>
<dbReference type="Proteomes" id="UP001253193">
    <property type="component" value="Unassembled WGS sequence"/>
</dbReference>
<dbReference type="InterPro" id="IPR036584">
    <property type="entry name" value="FliS_sf"/>
</dbReference>
<reference evidence="1" key="1">
    <citation type="submission" date="2023-06" db="EMBL/GenBank/DDBJ databases">
        <title>Genomic Diversity of Vibrio spp. and Metagenomic Analysis of Pathogens in Florida Gulf Coastal Waters Following Hurricane Ian.</title>
        <authorList>
            <person name="Brumfield K.D."/>
        </authorList>
    </citation>
    <scope>NUCLEOTIDE SEQUENCE</scope>
    <source>
        <strain evidence="1">WBS2B-138</strain>
    </source>
</reference>
<dbReference type="AlphaFoldDB" id="A0AAW8PY99"/>
<protein>
    <submittedName>
        <fullName evidence="1">Flagellar protein FliS</fullName>
    </submittedName>
</protein>
<evidence type="ECO:0000313" key="2">
    <source>
        <dbReference type="Proteomes" id="UP001253193"/>
    </source>
</evidence>
<dbReference type="SUPFAM" id="SSF101116">
    <property type="entry name" value="Flagellar export chaperone FliS"/>
    <property type="match status" value="1"/>
</dbReference>
<dbReference type="Pfam" id="PF02561">
    <property type="entry name" value="FliS"/>
    <property type="match status" value="1"/>
</dbReference>
<evidence type="ECO:0000313" key="1">
    <source>
        <dbReference type="EMBL" id="MDS1820820.1"/>
    </source>
</evidence>
<proteinExistence type="predicted"/>
<keyword evidence="1" id="KW-0969">Cilium</keyword>
<dbReference type="Gene3D" id="1.20.120.340">
    <property type="entry name" value="Flagellar protein FliS"/>
    <property type="match status" value="1"/>
</dbReference>